<dbReference type="PANTHER" id="PTHR43380:SF1">
    <property type="entry name" value="2-OXOISOVALERATE DEHYDROGENASE SUBUNIT ALPHA, MITOCHONDRIAL"/>
    <property type="match status" value="1"/>
</dbReference>
<reference evidence="4" key="1">
    <citation type="submission" date="2021-09" db="EMBL/GenBank/DDBJ databases">
        <authorList>
            <consortium name="AG Swart"/>
            <person name="Singh M."/>
            <person name="Singh A."/>
            <person name="Seah K."/>
            <person name="Emmerich C."/>
        </authorList>
    </citation>
    <scope>NUCLEOTIDE SEQUENCE</scope>
    <source>
        <strain evidence="4">ATCC30299</strain>
    </source>
</reference>
<keyword evidence="1 2" id="KW-0560">Oxidoreductase</keyword>
<dbReference type="FunFam" id="3.40.50.970:FF:000108">
    <property type="entry name" value="2-oxoisovalerate dehydrogenase subunit alpha"/>
    <property type="match status" value="1"/>
</dbReference>
<dbReference type="EMBL" id="CAJZBQ010000029">
    <property type="protein sequence ID" value="CAG9321799.1"/>
    <property type="molecule type" value="Genomic_DNA"/>
</dbReference>
<comment type="cofactor">
    <cofactor evidence="2">
        <name>thiamine diphosphate</name>
        <dbReference type="ChEBI" id="CHEBI:58937"/>
    </cofactor>
</comment>
<feature type="domain" description="Dehydrogenase E1 component" evidence="3">
    <location>
        <begin position="57"/>
        <end position="348"/>
    </location>
</feature>
<evidence type="ECO:0000256" key="1">
    <source>
        <dbReference type="ARBA" id="ARBA00023002"/>
    </source>
</evidence>
<comment type="catalytic activity">
    <reaction evidence="2">
        <text>N(6)-[(R)-lipoyl]-L-lysyl-[protein] + 3-methyl-2-oxobutanoate + H(+) = N(6)-[(R)-S(8)-2-methylpropanoyldihydrolipoyl]-L-lysyl-[protein] + CO2</text>
        <dbReference type="Rhea" id="RHEA:13457"/>
        <dbReference type="Rhea" id="RHEA-COMP:10474"/>
        <dbReference type="Rhea" id="RHEA-COMP:10497"/>
        <dbReference type="ChEBI" id="CHEBI:11851"/>
        <dbReference type="ChEBI" id="CHEBI:15378"/>
        <dbReference type="ChEBI" id="CHEBI:16526"/>
        <dbReference type="ChEBI" id="CHEBI:83099"/>
        <dbReference type="ChEBI" id="CHEBI:83142"/>
        <dbReference type="EC" id="1.2.4.4"/>
    </reaction>
</comment>
<dbReference type="InterPro" id="IPR029061">
    <property type="entry name" value="THDP-binding"/>
</dbReference>
<dbReference type="InterPro" id="IPR001017">
    <property type="entry name" value="DH_E1"/>
</dbReference>
<keyword evidence="2" id="KW-0786">Thiamine pyrophosphate</keyword>
<evidence type="ECO:0000259" key="3">
    <source>
        <dbReference type="Pfam" id="PF00676"/>
    </source>
</evidence>
<sequence>MLSHIRRCFSFSQKLTFTDPNALKIPTFRCIDENGLPLKGAEVYIDAVSKSLLMDIYKTMVEVREFDTIFYDLQRQGKVSFYMQNTGEEGLQAGTAAALDKDDWICPQYRELGLFFWRGFDIQLASHQMYGNKLDLGEGKQMPVHYGCNAAKIQHVSSPLATQIPQAAGLGYGLKIRGEQNICVCFYGEGAASEGDAHAGLNFAATTKAHTLFVCRNNKYAISTPITDQFASDGIAPRGVGYGMPSIRADGNDVFAAYNAVKESRKLVLSTPGPVLLEFMTYRVGHHSTSDDSTRYRTKEEIEFYKNVDNPILRTEKFMMHAGWLDFDPVQYAKDVRERVLKAKTVAEHIEFPKWTVMFSNVYDKLTPELERQQEEMKKHLEKYGDKYHIEKHEAV</sequence>
<dbReference type="Proteomes" id="UP001162131">
    <property type="component" value="Unassembled WGS sequence"/>
</dbReference>
<comment type="caution">
    <text evidence="4">The sequence shown here is derived from an EMBL/GenBank/DDBJ whole genome shotgun (WGS) entry which is preliminary data.</text>
</comment>
<evidence type="ECO:0000313" key="4">
    <source>
        <dbReference type="EMBL" id="CAG9321799.1"/>
    </source>
</evidence>
<comment type="function">
    <text evidence="2">The branched-chain alpha-keto dehydrogenase complex catalyzes the overall conversion of alpha-keto acids to acyl-CoA and CO(2). It contains multiple copies of three enzymatic components: branched-chain alpha-keto acid decarboxylase (E1), lipoamide acyltransferase (E2) and lipoamide dehydrogenase (E3).</text>
</comment>
<evidence type="ECO:0000256" key="2">
    <source>
        <dbReference type="RuleBase" id="RU365014"/>
    </source>
</evidence>
<proteinExistence type="inferred from homology"/>
<dbReference type="SUPFAM" id="SSF52518">
    <property type="entry name" value="Thiamin diphosphate-binding fold (THDP-binding)"/>
    <property type="match status" value="1"/>
</dbReference>
<gene>
    <name evidence="4" type="ORF">BSTOLATCC_MIC29708</name>
</gene>
<dbReference type="GO" id="GO:0009083">
    <property type="term" value="P:branched-chain amino acid catabolic process"/>
    <property type="evidence" value="ECO:0007669"/>
    <property type="project" value="TreeGrafter"/>
</dbReference>
<dbReference type="InterPro" id="IPR050771">
    <property type="entry name" value="Alpha-ketoacid_DH_E1_comp"/>
</dbReference>
<dbReference type="EC" id="1.2.4.4" evidence="2"/>
<comment type="similarity">
    <text evidence="2">Belongs to the BCKDHA family.</text>
</comment>
<dbReference type="Gene3D" id="3.40.50.970">
    <property type="match status" value="1"/>
</dbReference>
<dbReference type="Pfam" id="PF00676">
    <property type="entry name" value="E1_dh"/>
    <property type="match status" value="1"/>
</dbReference>
<dbReference type="PANTHER" id="PTHR43380">
    <property type="entry name" value="2-OXOISOVALERATE DEHYDROGENASE SUBUNIT ALPHA, MITOCHONDRIAL"/>
    <property type="match status" value="1"/>
</dbReference>
<protein>
    <recommendedName>
        <fullName evidence="2">2-oxoisovalerate dehydrogenase subunit alpha</fullName>
        <ecNumber evidence="2">1.2.4.4</ecNumber>
    </recommendedName>
    <alternativeName>
        <fullName evidence="2">Branched-chain alpha-keto acid dehydrogenase E1 component alpha chain</fullName>
    </alternativeName>
</protein>
<accession>A0AAU9J7P4</accession>
<dbReference type="GO" id="GO:0003863">
    <property type="term" value="F:branched-chain 2-oxo acid dehydrogenase activity"/>
    <property type="evidence" value="ECO:0007669"/>
    <property type="project" value="UniProtKB-EC"/>
</dbReference>
<evidence type="ECO:0000313" key="5">
    <source>
        <dbReference type="Proteomes" id="UP001162131"/>
    </source>
</evidence>
<dbReference type="CDD" id="cd02000">
    <property type="entry name" value="TPP_E1_PDC_ADC_BCADC"/>
    <property type="match status" value="1"/>
</dbReference>
<name>A0AAU9J7P4_9CILI</name>
<keyword evidence="5" id="KW-1185">Reference proteome</keyword>
<dbReference type="AlphaFoldDB" id="A0AAU9J7P4"/>
<organism evidence="4 5">
    <name type="scientific">Blepharisma stoltei</name>
    <dbReference type="NCBI Taxonomy" id="1481888"/>
    <lineage>
        <taxon>Eukaryota</taxon>
        <taxon>Sar</taxon>
        <taxon>Alveolata</taxon>
        <taxon>Ciliophora</taxon>
        <taxon>Postciliodesmatophora</taxon>
        <taxon>Heterotrichea</taxon>
        <taxon>Heterotrichida</taxon>
        <taxon>Blepharismidae</taxon>
        <taxon>Blepharisma</taxon>
    </lineage>
</organism>